<dbReference type="Gene3D" id="3.40.50.150">
    <property type="entry name" value="Vaccinia Virus protein VP39"/>
    <property type="match status" value="1"/>
</dbReference>
<sequence>MRGKLTQNTTTSMNQAFTPTAVNCDISAENRQFYADVVAGLQAEPKHLNSKYFYDANGDKLFQELMNCPEYYPTNCELEIFSEKTAEICDALIADGDAFDLIELGAGDATKSSYLLKYLLDKKADFTYLPIDISDNVISYLNITLPVTLPGLKITGLNGEYFEMLNKAAAISPRRKVVLFLGSNIGNMPLDGAIEFCRELRNNLSEGDMVLIGMDLKKDPRVILAAYNDKDGITREFNLNLLRRINRELHANFDISKFEHYPTYDPETGACKSYLISLQDQQVSIGNEKIDFKKDEYIYMEISQKFTLMQTDQIAINTGFQPVGQFFDTKKWFIDAVWVAA</sequence>
<dbReference type="PANTHER" id="PTHR43397">
    <property type="entry name" value="ERGOTHIONEINE BIOSYNTHESIS PROTEIN 1"/>
    <property type="match status" value="1"/>
</dbReference>
<evidence type="ECO:0000313" key="4">
    <source>
        <dbReference type="EMBL" id="SDI12270.1"/>
    </source>
</evidence>
<dbReference type="Proteomes" id="UP000199705">
    <property type="component" value="Unassembled WGS sequence"/>
</dbReference>
<keyword evidence="2 4" id="KW-0808">Transferase</keyword>
<proteinExistence type="predicted"/>
<dbReference type="AlphaFoldDB" id="A0A1G8I0R1"/>
<dbReference type="STRING" id="551996.SAMN05192573_11683"/>
<dbReference type="PANTHER" id="PTHR43397:SF1">
    <property type="entry name" value="ERGOTHIONEINE BIOSYNTHESIS PROTEIN 1"/>
    <property type="match status" value="1"/>
</dbReference>
<dbReference type="GO" id="GO:0008168">
    <property type="term" value="F:methyltransferase activity"/>
    <property type="evidence" value="ECO:0007669"/>
    <property type="project" value="UniProtKB-KW"/>
</dbReference>
<accession>A0A1G8I0R1</accession>
<evidence type="ECO:0000256" key="1">
    <source>
        <dbReference type="ARBA" id="ARBA00022603"/>
    </source>
</evidence>
<keyword evidence="5" id="KW-1185">Reference proteome</keyword>
<keyword evidence="1 4" id="KW-0489">Methyltransferase</keyword>
<dbReference type="EMBL" id="FNCG01000016">
    <property type="protein sequence ID" value="SDI12270.1"/>
    <property type="molecule type" value="Genomic_DNA"/>
</dbReference>
<name>A0A1G8I0R1_9SPHI</name>
<evidence type="ECO:0000259" key="3">
    <source>
        <dbReference type="Pfam" id="PF10017"/>
    </source>
</evidence>
<evidence type="ECO:0000313" key="5">
    <source>
        <dbReference type="Proteomes" id="UP000199705"/>
    </source>
</evidence>
<dbReference type="InterPro" id="IPR017804">
    <property type="entry name" value="MeTrfase_EgtD-like"/>
</dbReference>
<evidence type="ECO:0000256" key="2">
    <source>
        <dbReference type="ARBA" id="ARBA00022679"/>
    </source>
</evidence>
<dbReference type="InterPro" id="IPR029063">
    <property type="entry name" value="SAM-dependent_MTases_sf"/>
</dbReference>
<dbReference type="PIRSF" id="PIRSF018005">
    <property type="entry name" value="UCP018005"/>
    <property type="match status" value="1"/>
</dbReference>
<organism evidence="4 5">
    <name type="scientific">Mucilaginibacter gossypii</name>
    <dbReference type="NCBI Taxonomy" id="551996"/>
    <lineage>
        <taxon>Bacteria</taxon>
        <taxon>Pseudomonadati</taxon>
        <taxon>Bacteroidota</taxon>
        <taxon>Sphingobacteriia</taxon>
        <taxon>Sphingobacteriales</taxon>
        <taxon>Sphingobacteriaceae</taxon>
        <taxon>Mucilaginibacter</taxon>
    </lineage>
</organism>
<gene>
    <name evidence="4" type="ORF">SAMN05192573_11683</name>
</gene>
<feature type="domain" description="Histidine-specific methyltransferase SAM-dependent" evidence="3">
    <location>
        <begin position="34"/>
        <end position="338"/>
    </location>
</feature>
<reference evidence="5" key="1">
    <citation type="submission" date="2016-10" db="EMBL/GenBank/DDBJ databases">
        <authorList>
            <person name="Varghese N."/>
            <person name="Submissions S."/>
        </authorList>
    </citation>
    <scope>NUCLEOTIDE SEQUENCE [LARGE SCALE GENOMIC DNA]</scope>
    <source>
        <strain evidence="5">Gh-67</strain>
    </source>
</reference>
<dbReference type="GO" id="GO:0032259">
    <property type="term" value="P:methylation"/>
    <property type="evidence" value="ECO:0007669"/>
    <property type="project" value="UniProtKB-KW"/>
</dbReference>
<dbReference type="InterPro" id="IPR051128">
    <property type="entry name" value="EgtD_Methyltrsf_superfamily"/>
</dbReference>
<protein>
    <submittedName>
        <fullName evidence="4">Dimethylhistidine N-methyltransferase</fullName>
    </submittedName>
</protein>
<dbReference type="Pfam" id="PF10017">
    <property type="entry name" value="Methyltransf_33"/>
    <property type="match status" value="1"/>
</dbReference>
<dbReference type="InterPro" id="IPR019257">
    <property type="entry name" value="MeTrfase_dom"/>
</dbReference>